<sequence length="248" mass="26770">MTRTEAGVRQEENPLSEMFAVVRNDEDQYSIWPRHRPVPAGWHPTGVAGAQDDCLAHIARVWTDLRPRGARRPETGPVRAVHHTDRLQLRQVLPAEMPCRLVDGHRHPAWAPGYPLARTRDRARALLAGPDGSRPRPVMYDIVLTSTGSVVGDLGYGAAGTGAREIWYALEPLSRGHGYATEAVDALATWVLARPGVDTVTVTVDEADADGAGVAIRAGFSLAAGGDGARVFHRSADSRSARHEEATA</sequence>
<evidence type="ECO:0000259" key="1">
    <source>
        <dbReference type="SMART" id="SM00923"/>
    </source>
</evidence>
<dbReference type="Gene3D" id="3.40.630.30">
    <property type="match status" value="1"/>
</dbReference>
<dbReference type="InterPro" id="IPR038020">
    <property type="entry name" value="MbtH-like_sf"/>
</dbReference>
<feature type="domain" description="MbtH-like" evidence="1">
    <location>
        <begin position="13"/>
        <end position="60"/>
    </location>
</feature>
<dbReference type="InterPro" id="IPR000182">
    <property type="entry name" value="GNAT_dom"/>
</dbReference>
<name>A0A6F8YUK1_9ACTN</name>
<dbReference type="GO" id="GO:0008999">
    <property type="term" value="F:protein-N-terminal-alanine acetyltransferase activity"/>
    <property type="evidence" value="ECO:0007669"/>
    <property type="project" value="TreeGrafter"/>
</dbReference>
<dbReference type="PANTHER" id="PTHR43441">
    <property type="entry name" value="RIBOSOMAL-PROTEIN-SERINE ACETYLTRANSFERASE"/>
    <property type="match status" value="1"/>
</dbReference>
<dbReference type="AlphaFoldDB" id="A0A6F8YUK1"/>
<dbReference type="InterPro" id="IPR016181">
    <property type="entry name" value="Acyl_CoA_acyltransferase"/>
</dbReference>
<organism evidence="2 3">
    <name type="scientific">Phytohabitans suffuscus</name>
    <dbReference type="NCBI Taxonomy" id="624315"/>
    <lineage>
        <taxon>Bacteria</taxon>
        <taxon>Bacillati</taxon>
        <taxon>Actinomycetota</taxon>
        <taxon>Actinomycetes</taxon>
        <taxon>Micromonosporales</taxon>
        <taxon>Micromonosporaceae</taxon>
    </lineage>
</organism>
<reference evidence="2 3" key="2">
    <citation type="submission" date="2020-03" db="EMBL/GenBank/DDBJ databases">
        <authorList>
            <person name="Ichikawa N."/>
            <person name="Kimura A."/>
            <person name="Kitahashi Y."/>
            <person name="Uohara A."/>
        </authorList>
    </citation>
    <scope>NUCLEOTIDE SEQUENCE [LARGE SCALE GENOMIC DNA]</scope>
    <source>
        <strain evidence="2 3">NBRC 105367</strain>
    </source>
</reference>
<gene>
    <name evidence="2" type="ORF">Psuf_070390</name>
</gene>
<reference evidence="2 3" key="1">
    <citation type="submission" date="2020-03" db="EMBL/GenBank/DDBJ databases">
        <title>Whole genome shotgun sequence of Phytohabitans suffuscus NBRC 105367.</title>
        <authorList>
            <person name="Komaki H."/>
            <person name="Tamura T."/>
        </authorList>
    </citation>
    <scope>NUCLEOTIDE SEQUENCE [LARGE SCALE GENOMIC DNA]</scope>
    <source>
        <strain evidence="2 3">NBRC 105367</strain>
    </source>
</reference>
<dbReference type="InterPro" id="IPR005153">
    <property type="entry name" value="MbtH-like_dom"/>
</dbReference>
<dbReference type="InterPro" id="IPR051908">
    <property type="entry name" value="Ribosomal_N-acetyltransferase"/>
</dbReference>
<protein>
    <recommendedName>
        <fullName evidence="1">MbtH-like domain-containing protein</fullName>
    </recommendedName>
</protein>
<evidence type="ECO:0000313" key="2">
    <source>
        <dbReference type="EMBL" id="BCB89726.1"/>
    </source>
</evidence>
<dbReference type="Pfam" id="PF03621">
    <property type="entry name" value="MbtH"/>
    <property type="match status" value="1"/>
</dbReference>
<dbReference type="KEGG" id="psuu:Psuf_070390"/>
<dbReference type="Pfam" id="PF13302">
    <property type="entry name" value="Acetyltransf_3"/>
    <property type="match status" value="1"/>
</dbReference>
<dbReference type="GO" id="GO:1990189">
    <property type="term" value="F:protein N-terminal-serine acetyltransferase activity"/>
    <property type="evidence" value="ECO:0007669"/>
    <property type="project" value="TreeGrafter"/>
</dbReference>
<dbReference type="Proteomes" id="UP000503011">
    <property type="component" value="Chromosome"/>
</dbReference>
<proteinExistence type="predicted"/>
<dbReference type="SMART" id="SM00923">
    <property type="entry name" value="MbtH"/>
    <property type="match status" value="1"/>
</dbReference>
<dbReference type="Gene3D" id="3.90.820.10">
    <property type="entry name" value="Structural Genomics, Unknown Function 30-nov-00 1gh9 Mol_id"/>
    <property type="match status" value="1"/>
</dbReference>
<dbReference type="SUPFAM" id="SSF55729">
    <property type="entry name" value="Acyl-CoA N-acyltransferases (Nat)"/>
    <property type="match status" value="1"/>
</dbReference>
<dbReference type="GO" id="GO:0005737">
    <property type="term" value="C:cytoplasm"/>
    <property type="evidence" value="ECO:0007669"/>
    <property type="project" value="TreeGrafter"/>
</dbReference>
<dbReference type="EMBL" id="AP022871">
    <property type="protein sequence ID" value="BCB89726.1"/>
    <property type="molecule type" value="Genomic_DNA"/>
</dbReference>
<accession>A0A6F8YUK1</accession>
<keyword evidence="3" id="KW-1185">Reference proteome</keyword>
<dbReference type="SUPFAM" id="SSF160582">
    <property type="entry name" value="MbtH-like"/>
    <property type="match status" value="1"/>
</dbReference>
<dbReference type="PANTHER" id="PTHR43441:SF6">
    <property type="entry name" value="N-ACETYLTRANSFERASE DOMAIN-CONTAINING PROTEIN"/>
    <property type="match status" value="1"/>
</dbReference>
<evidence type="ECO:0000313" key="3">
    <source>
        <dbReference type="Proteomes" id="UP000503011"/>
    </source>
</evidence>